<dbReference type="SUPFAM" id="SSF55103">
    <property type="entry name" value="FAD-linked oxidases, C-terminal domain"/>
    <property type="match status" value="1"/>
</dbReference>
<evidence type="ECO:0000313" key="8">
    <source>
        <dbReference type="Proteomes" id="UP000321306"/>
    </source>
</evidence>
<evidence type="ECO:0000256" key="3">
    <source>
        <dbReference type="ARBA" id="ARBA00022630"/>
    </source>
</evidence>
<evidence type="ECO:0000256" key="1">
    <source>
        <dbReference type="ARBA" id="ARBA00001974"/>
    </source>
</evidence>
<dbReference type="PROSITE" id="PS51387">
    <property type="entry name" value="FAD_PCMH"/>
    <property type="match status" value="1"/>
</dbReference>
<dbReference type="RefSeq" id="WP_146889986.1">
    <property type="nucleotide sequence ID" value="NZ_BJXB01000034.1"/>
</dbReference>
<dbReference type="Gene3D" id="3.30.465.10">
    <property type="match status" value="1"/>
</dbReference>
<dbReference type="EMBL" id="BJXB01000034">
    <property type="protein sequence ID" value="GEM49433.1"/>
    <property type="molecule type" value="Genomic_DNA"/>
</dbReference>
<dbReference type="GO" id="GO:0016491">
    <property type="term" value="F:oxidoreductase activity"/>
    <property type="evidence" value="ECO:0007669"/>
    <property type="project" value="UniProtKB-KW"/>
</dbReference>
<evidence type="ECO:0000256" key="5">
    <source>
        <dbReference type="ARBA" id="ARBA00023002"/>
    </source>
</evidence>
<comment type="similarity">
    <text evidence="2">Belongs to the oxygen-dependent FAD-linked oxidoreductase family.</text>
</comment>
<dbReference type="PANTHER" id="PTHR42973:SF39">
    <property type="entry name" value="FAD-BINDING PCMH-TYPE DOMAIN-CONTAINING PROTEIN"/>
    <property type="match status" value="1"/>
</dbReference>
<dbReference type="OrthoDB" id="545125at2"/>
<accession>A0A511N9C6</accession>
<gene>
    <name evidence="7" type="ORF">DC3_50680</name>
</gene>
<proteinExistence type="inferred from homology"/>
<organism evidence="7 8">
    <name type="scientific">Deinococcus cellulosilyticus (strain DSM 18568 / NBRC 106333 / KACC 11606 / 5516J-15)</name>
    <dbReference type="NCBI Taxonomy" id="1223518"/>
    <lineage>
        <taxon>Bacteria</taxon>
        <taxon>Thermotogati</taxon>
        <taxon>Deinococcota</taxon>
        <taxon>Deinococci</taxon>
        <taxon>Deinococcales</taxon>
        <taxon>Deinococcaceae</taxon>
        <taxon>Deinococcus</taxon>
    </lineage>
</organism>
<dbReference type="InterPro" id="IPR050416">
    <property type="entry name" value="FAD-linked_Oxidoreductase"/>
</dbReference>
<comment type="cofactor">
    <cofactor evidence="1">
        <name>FAD</name>
        <dbReference type="ChEBI" id="CHEBI:57692"/>
    </cofactor>
</comment>
<dbReference type="SUPFAM" id="SSF56176">
    <property type="entry name" value="FAD-binding/transporter-associated domain-like"/>
    <property type="match status" value="1"/>
</dbReference>
<dbReference type="Pfam" id="PF01565">
    <property type="entry name" value="FAD_binding_4"/>
    <property type="match status" value="1"/>
</dbReference>
<comment type="caution">
    <text evidence="7">The sequence shown here is derived from an EMBL/GenBank/DDBJ whole genome shotgun (WGS) entry which is preliminary data.</text>
</comment>
<dbReference type="InterPro" id="IPR036318">
    <property type="entry name" value="FAD-bd_PCMH-like_sf"/>
</dbReference>
<feature type="domain" description="FAD-binding PCMH-type" evidence="6">
    <location>
        <begin position="37"/>
        <end position="209"/>
    </location>
</feature>
<evidence type="ECO:0000313" key="7">
    <source>
        <dbReference type="EMBL" id="GEM49433.1"/>
    </source>
</evidence>
<dbReference type="Proteomes" id="UP000321306">
    <property type="component" value="Unassembled WGS sequence"/>
</dbReference>
<keyword evidence="5" id="KW-0560">Oxidoreductase</keyword>
<sequence>MTQQLTAKAQLTGRIITPQDPGWNEAREGFAAWAPYDRQMPTTVVFCQDTEDVQNAIRYVRENKLPFRVRAGRHNYEAYSSLVKGGVIIDVSEINFVRVSRDSGVARIGAGIAMVDMFEDLGEVGVVLPGATGASVGLAGLTLGGGFGVTSRKWGLMCDNLLEVKIVDAQGNLLIASEKENPDLFWACRGGGGGNFGIATEFTFKVHPIGNVVLFEVNYLWETFEAVVDAFQHWAPTTDDSISSILMLAVPHTVSQQAPKVIKLYGQYTPDSDLELPKIQELLAPMLQIPPLSINIQTLPAIMAARVMLGVNPFTPMWNVNPHTDQQIFKSSSGIVNQILPMEAIGLMKKHLDAVPLLSSLPSQPSMVQLLGGGGAVSRVPKDATAMYWRDARFVVQFDAYWTAPQDGAKTIAWAEEFRVAMLPYTVGAYVNYVDHYIKDYLKAYYGENLPRLVDVKKKYDPENFFKFPQSIPTRL</sequence>
<reference evidence="7 8" key="1">
    <citation type="submission" date="2019-07" db="EMBL/GenBank/DDBJ databases">
        <title>Whole genome shotgun sequence of Deinococcus cellulosilyticus NBRC 106333.</title>
        <authorList>
            <person name="Hosoyama A."/>
            <person name="Uohara A."/>
            <person name="Ohji S."/>
            <person name="Ichikawa N."/>
        </authorList>
    </citation>
    <scope>NUCLEOTIDE SEQUENCE [LARGE SCALE GENOMIC DNA]</scope>
    <source>
        <strain evidence="7 8">NBRC 106333</strain>
    </source>
</reference>
<dbReference type="InterPro" id="IPR006094">
    <property type="entry name" value="Oxid_FAD_bind_N"/>
</dbReference>
<dbReference type="GO" id="GO:0071949">
    <property type="term" value="F:FAD binding"/>
    <property type="evidence" value="ECO:0007669"/>
    <property type="project" value="InterPro"/>
</dbReference>
<dbReference type="PANTHER" id="PTHR42973">
    <property type="entry name" value="BINDING OXIDOREDUCTASE, PUTATIVE (AFU_ORTHOLOGUE AFUA_1G17690)-RELATED"/>
    <property type="match status" value="1"/>
</dbReference>
<keyword evidence="3" id="KW-0285">Flavoprotein</keyword>
<dbReference type="InterPro" id="IPR016166">
    <property type="entry name" value="FAD-bd_PCMH"/>
</dbReference>
<dbReference type="InterPro" id="IPR012951">
    <property type="entry name" value="BBE"/>
</dbReference>
<keyword evidence="4" id="KW-0274">FAD</keyword>
<dbReference type="AlphaFoldDB" id="A0A511N9C6"/>
<dbReference type="InterPro" id="IPR016164">
    <property type="entry name" value="FAD-linked_Oxase-like_C"/>
</dbReference>
<evidence type="ECO:0000256" key="4">
    <source>
        <dbReference type="ARBA" id="ARBA00022827"/>
    </source>
</evidence>
<dbReference type="Pfam" id="PF08031">
    <property type="entry name" value="BBE"/>
    <property type="match status" value="1"/>
</dbReference>
<name>A0A511N9C6_DEIC1</name>
<dbReference type="Gene3D" id="3.40.462.20">
    <property type="match status" value="1"/>
</dbReference>
<protein>
    <submittedName>
        <fullName evidence="7">FAD-binding protein</fullName>
    </submittedName>
</protein>
<dbReference type="InterPro" id="IPR016169">
    <property type="entry name" value="FAD-bd_PCMH_sub2"/>
</dbReference>
<dbReference type="InterPro" id="IPR016167">
    <property type="entry name" value="FAD-bd_PCMH_sub1"/>
</dbReference>
<evidence type="ECO:0000256" key="2">
    <source>
        <dbReference type="ARBA" id="ARBA00005466"/>
    </source>
</evidence>
<evidence type="ECO:0000259" key="6">
    <source>
        <dbReference type="PROSITE" id="PS51387"/>
    </source>
</evidence>
<dbReference type="Gene3D" id="3.30.43.10">
    <property type="entry name" value="Uridine Diphospho-n-acetylenolpyruvylglucosamine Reductase, domain 2"/>
    <property type="match status" value="1"/>
</dbReference>
<keyword evidence="8" id="KW-1185">Reference proteome</keyword>